<comment type="caution">
    <text evidence="2">The sequence shown here is derived from an EMBL/GenBank/DDBJ whole genome shotgun (WGS) entry which is preliminary data.</text>
</comment>
<accession>A0A401IP76</accession>
<dbReference type="Pfam" id="PF13245">
    <property type="entry name" value="AAA_19"/>
    <property type="match status" value="1"/>
</dbReference>
<dbReference type="InterPro" id="IPR027417">
    <property type="entry name" value="P-loop_NTPase"/>
</dbReference>
<evidence type="ECO:0000313" key="2">
    <source>
        <dbReference type="EMBL" id="GBG35415.1"/>
    </source>
</evidence>
<dbReference type="EMBL" id="BFCD01000001">
    <property type="protein sequence ID" value="GBG35415.1"/>
    <property type="molecule type" value="Genomic_DNA"/>
</dbReference>
<dbReference type="SUPFAM" id="SSF52540">
    <property type="entry name" value="P-loop containing nucleoside triphosphate hydrolases"/>
    <property type="match status" value="1"/>
</dbReference>
<protein>
    <submittedName>
        <fullName evidence="2">Wsv447-like protein</fullName>
    </submittedName>
</protein>
<evidence type="ECO:0000256" key="1">
    <source>
        <dbReference type="SAM" id="MobiDB-lite"/>
    </source>
</evidence>
<reference evidence="2" key="1">
    <citation type="journal article" date="2018" name="J. Virol.">
        <title>Crustacean Genome Exploration Reveals the Evolutionary Origin of White Spot Syndrome Virus.</title>
        <authorList>
            <person name="Kawato S."/>
            <person name="Shitara A."/>
            <person name="Wang Y."/>
            <person name="Nozaki R."/>
            <person name="Kondo H."/>
            <person name="Hirono I."/>
        </authorList>
    </citation>
    <scope>NUCLEOTIDE SEQUENCE</scope>
</reference>
<proteinExistence type="predicted"/>
<dbReference type="Gene3D" id="3.40.50.300">
    <property type="entry name" value="P-loop containing nucleotide triphosphate hydrolases"/>
    <property type="match status" value="1"/>
</dbReference>
<feature type="compositionally biased region" description="Acidic residues" evidence="1">
    <location>
        <begin position="556"/>
        <end position="580"/>
    </location>
</feature>
<feature type="compositionally biased region" description="Basic and acidic residues" evidence="1">
    <location>
        <begin position="894"/>
        <end position="903"/>
    </location>
</feature>
<sequence length="1742" mass="199184">MDNSFKTSSQRVLPSKKNISLQQNIITNTLINDIIVSKLTGQASIFQLGGLPGSGKTFVVRTIIDKLISIGLINVSQILICCKNNIAVNTVLNTMNENRDGDDQSIASHQLSTFHRMFVFPVIKEGMNTNQIFDWAPQAIYKNMEMYANTELLIIDEYMTMKCSEIIYIDALFRIVRHRPDIPFGGMTVIFLGDNRQNSAVLPDSPNRISFRANTDEECKSESYITKNYILKLIKTIFGENTQWTYGSRVLSVKTLKILNRLIDNLKTKINKAELRKSSYPITITDQTNIKNTNNINNFDVEILLNDSIFNDIRRACEEKIQPPNYERNTKNTLNDALEKKSDSNTNKNIVDFFADLSEDISFEKMVLDCLILRLNDIQDTHETLTKEKLREITNVVIDFVNFAMSDVITFDREKFFVLPTMAEEVEGEGQLSVPEREMLNILIVEGSDPNCLDQKYDFYTLREIKAVINSVLFKEGVDLESFYAPILKNYGEHVCALEVVKDENEFQAYVDKILNSIFQKDDIMNNNNNNNNNNNDDANIITIKKGENKAHNYNNDDDNVDSDFGCDDDDDDDDDDDNDNTNYKDGNFYYGLVIKPCEIPDGINPVSSVPYRLSKTIEWQKIIKEWDQTHTGAQSKLVAKARFWFFLKDLIKQELVRRGGNESINDDDYDYFPWSSSHFFLMDNLQTTPYWLRAFMIPFDKSAHRNSSQCLSAYTTYISMKAKSFTLNSLKRICLNRHVFGLSYAIAIKDLTTSYTMVDPRTLSSLTTATATVAKMNPKKSSITDFLENYFETLFPSIIKDFLFMDNNAIEEKKNELYSNIDIELLHKNLKGSNYSDQVKLLSTEMISTFIYERKMRQKDQGLATNLQTDNHPCSPTLLLRDRFEKMRRQMIKAEKKEDEGSRSGSGSEPVMKKKKVHHENGSPPENGKGTHKERHQHSTIVLTKTNSDKNAIAYLVSKVISEKSALFNDDQMPRLASATATNLKYKNNIETGTVKVKKMINRIDNVESFLFRTMFIIDNQILPSNVYSLSNTALMKIKSSFISHKTISNTFFINKSLDGRLKYNNDIRSYKNTLNNFKTNITKVDEVFLFKGQKVYFTHTNSITTYNFGTKVLFFTQDTGTVVNISKPYGGQSHAVVVSIAVDRLNGTIAHVSPFKYVEGKASVYFLPIASLLSMTVFSCQGTTLRSCMTLINPSRFTAQETYVALTRNDDVRDIKIITKNKSELEGITCLKRMLYSDGSRLYPMGVLGKKFKTLRDDKALYVDNVILDAVQHFLLDKSDNHLFFNQKWFEKVEGELERQGNVSVALKELAKTFLRDPSTCLRDLIQKSEEKLIDLFYACFLSIVNFNRVHECKVGKGSRDFSEFIRSGCGPTHLHKRPPVYVSPVIPRKSMGKIFYDIFPHSRIVAVFQVFANFIFLVYEIINIFNIDFAYFPSPSPLTHSRFGCPDHICLNWETLNYRNSQDCGWRENREPVTEKDKHCKSITQLGVGKLYNFNNGDCTLIEQNHVASSVLHNLRRNVKLDKQEQIAGTGIHGAIAISVDVKHHSDSMYCTDDKNNTTCISYDANIFSLLCFNTKLAAACGINKIPFNPLVECSENVFSSNYQITTPQHMLFCGKADPYKSFQFPIYFNRRKGDTRGIKGNLFSELFITNLLQGKSLSSIAFLWYCSIPSNLLGMEPINIRELICDNNIGILKSVKVLKRIQSLNNEIINHLTEEEKDDGNQSNNNNNYMVYLSIRLK</sequence>
<organism evidence="2">
    <name type="scientific">Marsupenaeus japonicus endogenous nimavirus</name>
    <dbReference type="NCBI Taxonomy" id="2133793"/>
    <lineage>
        <taxon>Viruses</taxon>
        <taxon>Viruses incertae sedis</taxon>
        <taxon>Naldaviricetes</taxon>
        <taxon>Nimaviridae</taxon>
    </lineage>
</organism>
<name>A0A401IP76_9VIRU</name>
<feature type="region of interest" description="Disordered" evidence="1">
    <location>
        <begin position="894"/>
        <end position="939"/>
    </location>
</feature>
<feature type="region of interest" description="Disordered" evidence="1">
    <location>
        <begin position="552"/>
        <end position="583"/>
    </location>
</feature>